<dbReference type="InterPro" id="IPR046335">
    <property type="entry name" value="LacI/GalR-like_sensor"/>
</dbReference>
<accession>A0AAW9I755</accession>
<evidence type="ECO:0000313" key="6">
    <source>
        <dbReference type="Proteomes" id="UP001291306"/>
    </source>
</evidence>
<dbReference type="Proteomes" id="UP001291306">
    <property type="component" value="Unassembled WGS sequence"/>
</dbReference>
<dbReference type="PANTHER" id="PTHR30146">
    <property type="entry name" value="LACI-RELATED TRANSCRIPTIONAL REPRESSOR"/>
    <property type="match status" value="1"/>
</dbReference>
<reference evidence="5" key="1">
    <citation type="submission" date="2019-11" db="EMBL/GenBank/DDBJ databases">
        <title>Characterization of Clostridium perfringens isolates from swine manure treated agricultural soils.</title>
        <authorList>
            <person name="Wushke S.T."/>
        </authorList>
    </citation>
    <scope>NUCLEOTIDE SEQUENCE</scope>
    <source>
        <strain evidence="5">X26</strain>
    </source>
</reference>
<name>A0AAW9I755_CLOPF</name>
<dbReference type="GO" id="GO:0003700">
    <property type="term" value="F:DNA-binding transcription factor activity"/>
    <property type="evidence" value="ECO:0007669"/>
    <property type="project" value="TreeGrafter"/>
</dbReference>
<dbReference type="EMBL" id="WNVC01000169">
    <property type="protein sequence ID" value="MDZ5000278.1"/>
    <property type="molecule type" value="Genomic_DNA"/>
</dbReference>
<keyword evidence="3" id="KW-0804">Transcription</keyword>
<feature type="non-terminal residue" evidence="5">
    <location>
        <position position="1"/>
    </location>
</feature>
<gene>
    <name evidence="5" type="ORF">GNF79_14575</name>
</gene>
<comment type="caution">
    <text evidence="5">The sequence shown here is derived from an EMBL/GenBank/DDBJ whole genome shotgun (WGS) entry which is preliminary data.</text>
</comment>
<dbReference type="GO" id="GO:0000976">
    <property type="term" value="F:transcription cis-regulatory region binding"/>
    <property type="evidence" value="ECO:0007669"/>
    <property type="project" value="TreeGrafter"/>
</dbReference>
<evidence type="ECO:0000313" key="5">
    <source>
        <dbReference type="EMBL" id="MDZ5000278.1"/>
    </source>
</evidence>
<evidence type="ECO:0000259" key="4">
    <source>
        <dbReference type="Pfam" id="PF13377"/>
    </source>
</evidence>
<sequence>GIVLGVSDDIGIGKERFVGYVEALSEANIKIDKNKVVYGNYSSRDAYNSTIELLEKNSDITAIFAISDVMAVGCAKAIYDKGLKLGEDISLIGFDGMDITEFNTPAITTIVQPRTQMAETSVELLVELIEKRTDNRHIVLDTELVERDSCKNFKK</sequence>
<proteinExistence type="predicted"/>
<evidence type="ECO:0000256" key="3">
    <source>
        <dbReference type="ARBA" id="ARBA00023163"/>
    </source>
</evidence>
<dbReference type="RefSeq" id="WP_322458578.1">
    <property type="nucleotide sequence ID" value="NZ_WNVC01000169.1"/>
</dbReference>
<evidence type="ECO:0000256" key="1">
    <source>
        <dbReference type="ARBA" id="ARBA00023015"/>
    </source>
</evidence>
<protein>
    <submittedName>
        <fullName evidence="5">Substrate-binding domain-containing protein</fullName>
    </submittedName>
</protein>
<keyword evidence="2" id="KW-0238">DNA-binding</keyword>
<keyword evidence="1" id="KW-0805">Transcription regulation</keyword>
<organism evidence="5 6">
    <name type="scientific">Clostridium perfringens</name>
    <dbReference type="NCBI Taxonomy" id="1502"/>
    <lineage>
        <taxon>Bacteria</taxon>
        <taxon>Bacillati</taxon>
        <taxon>Bacillota</taxon>
        <taxon>Clostridia</taxon>
        <taxon>Eubacteriales</taxon>
        <taxon>Clostridiaceae</taxon>
        <taxon>Clostridium</taxon>
    </lineage>
</organism>
<feature type="domain" description="Transcriptional regulator LacI/GalR-like sensor" evidence="4">
    <location>
        <begin position="13"/>
        <end position="150"/>
    </location>
</feature>
<dbReference type="PANTHER" id="PTHR30146:SF109">
    <property type="entry name" value="HTH-TYPE TRANSCRIPTIONAL REGULATOR GALS"/>
    <property type="match status" value="1"/>
</dbReference>
<dbReference type="InterPro" id="IPR028082">
    <property type="entry name" value="Peripla_BP_I"/>
</dbReference>
<evidence type="ECO:0000256" key="2">
    <source>
        <dbReference type="ARBA" id="ARBA00023125"/>
    </source>
</evidence>
<dbReference type="Pfam" id="PF13377">
    <property type="entry name" value="Peripla_BP_3"/>
    <property type="match status" value="1"/>
</dbReference>
<dbReference type="AlphaFoldDB" id="A0AAW9I755"/>
<dbReference type="Gene3D" id="3.40.50.2300">
    <property type="match status" value="1"/>
</dbReference>
<dbReference type="SUPFAM" id="SSF53822">
    <property type="entry name" value="Periplasmic binding protein-like I"/>
    <property type="match status" value="1"/>
</dbReference>
<dbReference type="CDD" id="cd06267">
    <property type="entry name" value="PBP1_LacI_sugar_binding-like"/>
    <property type="match status" value="1"/>
</dbReference>